<evidence type="ECO:0000313" key="4">
    <source>
        <dbReference type="Proteomes" id="UP000316621"/>
    </source>
</evidence>
<dbReference type="EMBL" id="CM010720">
    <property type="protein sequence ID" value="RZC65167.1"/>
    <property type="molecule type" value="Genomic_DNA"/>
</dbReference>
<feature type="domain" description="THH1/TOM1/TOM3" evidence="2">
    <location>
        <begin position="17"/>
        <end position="59"/>
    </location>
</feature>
<accession>A0A4Y7JWU6</accession>
<proteinExistence type="predicted"/>
<name>A0A4Y7JWU6_PAPSO</name>
<feature type="transmembrane region" description="Helical" evidence="1">
    <location>
        <begin position="12"/>
        <end position="33"/>
    </location>
</feature>
<dbReference type="AlphaFoldDB" id="A0A4Y7JWU6"/>
<organism evidence="3 4">
    <name type="scientific">Papaver somniferum</name>
    <name type="common">Opium poppy</name>
    <dbReference type="NCBI Taxonomy" id="3469"/>
    <lineage>
        <taxon>Eukaryota</taxon>
        <taxon>Viridiplantae</taxon>
        <taxon>Streptophyta</taxon>
        <taxon>Embryophyta</taxon>
        <taxon>Tracheophyta</taxon>
        <taxon>Spermatophyta</taxon>
        <taxon>Magnoliopsida</taxon>
        <taxon>Ranunculales</taxon>
        <taxon>Papaveraceae</taxon>
        <taxon>Papaveroideae</taxon>
        <taxon>Papaver</taxon>
    </lineage>
</organism>
<dbReference type="Proteomes" id="UP000316621">
    <property type="component" value="Chromosome 6"/>
</dbReference>
<keyword evidence="1" id="KW-0812">Transmembrane</keyword>
<keyword evidence="4" id="KW-1185">Reference proteome</keyword>
<gene>
    <name evidence="3" type="ORF">C5167_008857</name>
</gene>
<reference evidence="3 4" key="1">
    <citation type="journal article" date="2018" name="Science">
        <title>The opium poppy genome and morphinan production.</title>
        <authorList>
            <person name="Guo L."/>
            <person name="Winzer T."/>
            <person name="Yang X."/>
            <person name="Li Y."/>
            <person name="Ning Z."/>
            <person name="He Z."/>
            <person name="Teodor R."/>
            <person name="Lu Y."/>
            <person name="Bowser T.A."/>
            <person name="Graham I.A."/>
            <person name="Ye K."/>
        </authorList>
    </citation>
    <scope>NUCLEOTIDE SEQUENCE [LARGE SCALE GENOMIC DNA]</scope>
    <source>
        <strain evidence="4">cv. HN1</strain>
        <tissue evidence="3">Leaves</tissue>
    </source>
</reference>
<dbReference type="InterPro" id="IPR009457">
    <property type="entry name" value="THH1/TOM1/TOM3_dom"/>
</dbReference>
<evidence type="ECO:0000259" key="2">
    <source>
        <dbReference type="Pfam" id="PF06454"/>
    </source>
</evidence>
<evidence type="ECO:0000313" key="3">
    <source>
        <dbReference type="EMBL" id="RZC65167.1"/>
    </source>
</evidence>
<evidence type="ECO:0000256" key="1">
    <source>
        <dbReference type="SAM" id="Phobius"/>
    </source>
</evidence>
<keyword evidence="1" id="KW-0472">Membrane</keyword>
<dbReference type="Gramene" id="RZC65167">
    <property type="protein sequence ID" value="RZC65167"/>
    <property type="gene ID" value="C5167_008857"/>
</dbReference>
<dbReference type="Pfam" id="PF06454">
    <property type="entry name" value="THH1_TOM1-3_dom"/>
    <property type="match status" value="1"/>
</dbReference>
<protein>
    <recommendedName>
        <fullName evidence="2">THH1/TOM1/TOM3 domain-containing protein</fullName>
    </recommendedName>
</protein>
<keyword evidence="1" id="KW-1133">Transmembrane helix</keyword>
<sequence length="80" mass="8968">MYVLENGDCLPPVLVGVNVFLASVDAVIAFIAFSQLIRIHLRTKQLGWTRQKSLVIGNQTIKALIKQRYKTQETMTPPPS</sequence>
<dbReference type="STRING" id="3469.A0A4Y7JWU6"/>